<dbReference type="KEGG" id="fbl:Fbal_2701"/>
<evidence type="ECO:0000313" key="3">
    <source>
        <dbReference type="Proteomes" id="UP000006683"/>
    </source>
</evidence>
<feature type="compositionally biased region" description="Basic residues" evidence="1">
    <location>
        <begin position="1"/>
        <end position="11"/>
    </location>
</feature>
<keyword evidence="3" id="KW-1185">Reference proteome</keyword>
<reference evidence="2 3" key="1">
    <citation type="journal article" date="2010" name="Stand. Genomic Sci.">
        <title>Complete genome sequence of Ferrimonas balearica type strain (PAT).</title>
        <authorList>
            <person name="Nolan M."/>
            <person name="Sikorski J."/>
            <person name="Davenport K."/>
            <person name="Lucas S."/>
            <person name="Glavina Del Rio T."/>
            <person name="Tice H."/>
            <person name="Cheng J."/>
            <person name="Goodwin L."/>
            <person name="Pitluck S."/>
            <person name="Liolios K."/>
            <person name="Ivanova N."/>
            <person name="Mavromatis K."/>
            <person name="Ovchinnikova G."/>
            <person name="Pati A."/>
            <person name="Chen A."/>
            <person name="Palaniappan K."/>
            <person name="Land M."/>
            <person name="Hauser L."/>
            <person name="Chang Y."/>
            <person name="Jeffries C."/>
            <person name="Tapia R."/>
            <person name="Brettin T."/>
            <person name="Detter J."/>
            <person name="Han C."/>
            <person name="Yasawong M."/>
            <person name="Rohde M."/>
            <person name="Tindall B."/>
            <person name="Goker M."/>
            <person name="Woyke T."/>
            <person name="Bristow J."/>
            <person name="Eisen J."/>
            <person name="Markowitz V."/>
            <person name="Hugenholtz P."/>
            <person name="Kyrpides N."/>
            <person name="Klenk H."/>
            <person name="Lapidus A."/>
        </authorList>
    </citation>
    <scope>NUCLEOTIDE SEQUENCE [LARGE SCALE GENOMIC DNA]</scope>
    <source>
        <strain evidence="3">DSM 9799 / CCM 4581 / KCTC 23876 / PAT</strain>
    </source>
</reference>
<organism evidence="2 3">
    <name type="scientific">Ferrimonas balearica (strain DSM 9799 / CCM 4581 / KCTC 23876 / PAT)</name>
    <dbReference type="NCBI Taxonomy" id="550540"/>
    <lineage>
        <taxon>Bacteria</taxon>
        <taxon>Pseudomonadati</taxon>
        <taxon>Pseudomonadota</taxon>
        <taxon>Gammaproteobacteria</taxon>
        <taxon>Alteromonadales</taxon>
        <taxon>Ferrimonadaceae</taxon>
        <taxon>Ferrimonas</taxon>
    </lineage>
</organism>
<dbReference type="AlphaFoldDB" id="E1SQX8"/>
<dbReference type="EMBL" id="CP002209">
    <property type="protein sequence ID" value="ADN76903.1"/>
    <property type="molecule type" value="Genomic_DNA"/>
</dbReference>
<dbReference type="Proteomes" id="UP000006683">
    <property type="component" value="Chromosome"/>
</dbReference>
<name>E1SQX8_FERBD</name>
<protein>
    <submittedName>
        <fullName evidence="2">Uncharacterized protein</fullName>
    </submittedName>
</protein>
<dbReference type="HOGENOM" id="CLU_3080078_0_0_6"/>
<evidence type="ECO:0000313" key="2">
    <source>
        <dbReference type="EMBL" id="ADN76903.1"/>
    </source>
</evidence>
<feature type="region of interest" description="Disordered" evidence="1">
    <location>
        <begin position="1"/>
        <end position="23"/>
    </location>
</feature>
<sequence length="52" mass="6134">MARKQTRRRKALSSLMERRRQCRKRTHLRVVHRIKLFSANQAESPAESSSAL</sequence>
<gene>
    <name evidence="2" type="ordered locus">Fbal_2701</name>
</gene>
<accession>E1SQX8</accession>
<proteinExistence type="predicted"/>
<evidence type="ECO:0000256" key="1">
    <source>
        <dbReference type="SAM" id="MobiDB-lite"/>
    </source>
</evidence>